<evidence type="ECO:0000256" key="2">
    <source>
        <dbReference type="ARBA" id="ARBA00022691"/>
    </source>
</evidence>
<feature type="domain" description="B12-binding" evidence="7">
    <location>
        <begin position="1"/>
        <end position="125"/>
    </location>
</feature>
<dbReference type="CDD" id="cd02068">
    <property type="entry name" value="radical_SAM_B12_BD"/>
    <property type="match status" value="1"/>
</dbReference>
<dbReference type="GO" id="GO:0031419">
    <property type="term" value="F:cobalamin binding"/>
    <property type="evidence" value="ECO:0007669"/>
    <property type="project" value="InterPro"/>
</dbReference>
<comment type="caution">
    <text evidence="8">The sequence shown here is derived from an EMBL/GenBank/DDBJ whole genome shotgun (WGS) entry which is preliminary data.</text>
</comment>
<protein>
    <recommendedName>
        <fullName evidence="7">B12-binding domain-containing protein</fullName>
    </recommendedName>
</protein>
<dbReference type="Gene3D" id="3.40.50.280">
    <property type="entry name" value="Cobalamin-binding domain"/>
    <property type="match status" value="1"/>
</dbReference>
<accession>A0A0F8W5G5</accession>
<name>A0A0F8W5G5_9ZZZZ</name>
<sequence>LSAAIRDYGHKPHILDFSVLDVPEDGEARTTFLEDICNYKIEEIGTKLVGINCFTTMHFHLVDELVKLIKKHNPAVKICLGGAHPTYFGEDILSNCEYVDYIVAGEGEEALIGLAQIIGDGPRITKETEISNIPALIYRDKNGSPVQNPVNASGKAVTTVGCRSTKNGSHWKCAAIYFFRQPDPSEQKGTALSTPYRAGCSRRSRSADVTR</sequence>
<dbReference type="Pfam" id="PF02310">
    <property type="entry name" value="B12-binding"/>
    <property type="match status" value="1"/>
</dbReference>
<gene>
    <name evidence="8" type="ORF">LCGC14_3110000</name>
</gene>
<dbReference type="SUPFAM" id="SSF52242">
    <property type="entry name" value="Cobalamin (vitamin B12)-binding domain"/>
    <property type="match status" value="1"/>
</dbReference>
<comment type="cofactor">
    <cofactor evidence="1">
        <name>[4Fe-4S] cluster</name>
        <dbReference type="ChEBI" id="CHEBI:49883"/>
    </cofactor>
</comment>
<keyword evidence="4" id="KW-0408">Iron</keyword>
<keyword evidence="3" id="KW-0479">Metal-binding</keyword>
<organism evidence="8">
    <name type="scientific">marine sediment metagenome</name>
    <dbReference type="NCBI Taxonomy" id="412755"/>
    <lineage>
        <taxon>unclassified sequences</taxon>
        <taxon>metagenomes</taxon>
        <taxon>ecological metagenomes</taxon>
    </lineage>
</organism>
<dbReference type="PROSITE" id="PS51332">
    <property type="entry name" value="B12_BINDING"/>
    <property type="match status" value="1"/>
</dbReference>
<keyword evidence="5" id="KW-0411">Iron-sulfur</keyword>
<dbReference type="InterPro" id="IPR051198">
    <property type="entry name" value="BchE-like"/>
</dbReference>
<feature type="region of interest" description="Disordered" evidence="6">
    <location>
        <begin position="185"/>
        <end position="211"/>
    </location>
</feature>
<evidence type="ECO:0000256" key="3">
    <source>
        <dbReference type="ARBA" id="ARBA00022723"/>
    </source>
</evidence>
<feature type="non-terminal residue" evidence="8">
    <location>
        <position position="1"/>
    </location>
</feature>
<dbReference type="InterPro" id="IPR036724">
    <property type="entry name" value="Cobalamin-bd_sf"/>
</dbReference>
<proteinExistence type="predicted"/>
<evidence type="ECO:0000259" key="7">
    <source>
        <dbReference type="PROSITE" id="PS51332"/>
    </source>
</evidence>
<evidence type="ECO:0000256" key="6">
    <source>
        <dbReference type="SAM" id="MobiDB-lite"/>
    </source>
</evidence>
<dbReference type="EMBL" id="LAZR01067268">
    <property type="protein sequence ID" value="KKK51932.1"/>
    <property type="molecule type" value="Genomic_DNA"/>
</dbReference>
<evidence type="ECO:0000256" key="4">
    <source>
        <dbReference type="ARBA" id="ARBA00023004"/>
    </source>
</evidence>
<evidence type="ECO:0000256" key="1">
    <source>
        <dbReference type="ARBA" id="ARBA00001966"/>
    </source>
</evidence>
<reference evidence="8" key="1">
    <citation type="journal article" date="2015" name="Nature">
        <title>Complex archaea that bridge the gap between prokaryotes and eukaryotes.</title>
        <authorList>
            <person name="Spang A."/>
            <person name="Saw J.H."/>
            <person name="Jorgensen S.L."/>
            <person name="Zaremba-Niedzwiedzka K."/>
            <person name="Martijn J."/>
            <person name="Lind A.E."/>
            <person name="van Eijk R."/>
            <person name="Schleper C."/>
            <person name="Guy L."/>
            <person name="Ettema T.J."/>
        </authorList>
    </citation>
    <scope>NUCLEOTIDE SEQUENCE</scope>
</reference>
<dbReference type="GO" id="GO:0046872">
    <property type="term" value="F:metal ion binding"/>
    <property type="evidence" value="ECO:0007669"/>
    <property type="project" value="UniProtKB-KW"/>
</dbReference>
<dbReference type="GO" id="GO:0051536">
    <property type="term" value="F:iron-sulfur cluster binding"/>
    <property type="evidence" value="ECO:0007669"/>
    <property type="project" value="UniProtKB-KW"/>
</dbReference>
<keyword evidence="2" id="KW-0949">S-adenosyl-L-methionine</keyword>
<evidence type="ECO:0000256" key="5">
    <source>
        <dbReference type="ARBA" id="ARBA00023014"/>
    </source>
</evidence>
<dbReference type="AlphaFoldDB" id="A0A0F8W5G5"/>
<dbReference type="InterPro" id="IPR006158">
    <property type="entry name" value="Cobalamin-bd"/>
</dbReference>
<evidence type="ECO:0000313" key="8">
    <source>
        <dbReference type="EMBL" id="KKK51932.1"/>
    </source>
</evidence>
<dbReference type="PANTHER" id="PTHR43409">
    <property type="entry name" value="ANAEROBIC MAGNESIUM-PROTOPORPHYRIN IX MONOMETHYL ESTER CYCLASE-RELATED"/>
    <property type="match status" value="1"/>
</dbReference>